<evidence type="ECO:0008006" key="3">
    <source>
        <dbReference type="Google" id="ProtNLM"/>
    </source>
</evidence>
<dbReference type="GO" id="GO:0009116">
    <property type="term" value="P:nucleoside metabolic process"/>
    <property type="evidence" value="ECO:0007669"/>
    <property type="project" value="InterPro"/>
</dbReference>
<dbReference type="EMBL" id="NAJP01000279">
    <property type="protein sequence ID" value="TKA22512.1"/>
    <property type="molecule type" value="Genomic_DNA"/>
</dbReference>
<dbReference type="Pfam" id="PF13424">
    <property type="entry name" value="TPR_12"/>
    <property type="match status" value="1"/>
</dbReference>
<dbReference type="OrthoDB" id="3847045at2759"/>
<dbReference type="InterPro" id="IPR035994">
    <property type="entry name" value="Nucleoside_phosphorylase_sf"/>
</dbReference>
<dbReference type="SUPFAM" id="SSF48452">
    <property type="entry name" value="TPR-like"/>
    <property type="match status" value="1"/>
</dbReference>
<proteinExistence type="predicted"/>
<sequence length="242" mass="26487">MTLKSQLSEGYTYGKAKGNDNSYTLGLLGGKPVVLVAPRDMGTTNTARGLHISFPNIMYAWVVGIAGGATFTHDGKEWKEEYENGFRRRTDVESVLPRTSAEVANFVNQFVRGRSEAFNRILRKINADLAGYSKLQTGPSSTISGDELRYLGTHALAGAYRANGQIAEAVEMLEQVVQVQESLAEDHPDGLASQHALVDAHQANGQIAQAVELLEHVVRVEERLAEDYPDRLASHHGLAYAY</sequence>
<dbReference type="Proteomes" id="UP000310066">
    <property type="component" value="Unassembled WGS sequence"/>
</dbReference>
<accession>A0A4U0TLB8</accession>
<evidence type="ECO:0000313" key="2">
    <source>
        <dbReference type="Proteomes" id="UP000310066"/>
    </source>
</evidence>
<dbReference type="Gene3D" id="3.40.50.1580">
    <property type="entry name" value="Nucleoside phosphorylase domain"/>
    <property type="match status" value="1"/>
</dbReference>
<comment type="caution">
    <text evidence="1">The sequence shown here is derived from an EMBL/GenBank/DDBJ whole genome shotgun (WGS) entry which is preliminary data.</text>
</comment>
<dbReference type="AlphaFoldDB" id="A0A4U0TLB8"/>
<protein>
    <recommendedName>
        <fullName evidence="3">Tetratricopeptide repeat protein</fullName>
    </recommendedName>
</protein>
<reference evidence="1 2" key="1">
    <citation type="submission" date="2017-03" db="EMBL/GenBank/DDBJ databases">
        <title>Genomes of endolithic fungi from Antarctica.</title>
        <authorList>
            <person name="Coleine C."/>
            <person name="Masonjones S."/>
            <person name="Stajich J.E."/>
        </authorList>
    </citation>
    <scope>NUCLEOTIDE SEQUENCE [LARGE SCALE GENOMIC DNA]</scope>
    <source>
        <strain evidence="1 2">CCFEE 5311</strain>
    </source>
</reference>
<name>A0A4U0TLB8_9PEZI</name>
<organism evidence="1 2">
    <name type="scientific">Friedmanniomyces endolithicus</name>
    <dbReference type="NCBI Taxonomy" id="329885"/>
    <lineage>
        <taxon>Eukaryota</taxon>
        <taxon>Fungi</taxon>
        <taxon>Dikarya</taxon>
        <taxon>Ascomycota</taxon>
        <taxon>Pezizomycotina</taxon>
        <taxon>Dothideomycetes</taxon>
        <taxon>Dothideomycetidae</taxon>
        <taxon>Mycosphaerellales</taxon>
        <taxon>Teratosphaeriaceae</taxon>
        <taxon>Friedmanniomyces</taxon>
    </lineage>
</organism>
<dbReference type="STRING" id="329885.A0A4U0TLB8"/>
<dbReference type="GO" id="GO:0003824">
    <property type="term" value="F:catalytic activity"/>
    <property type="evidence" value="ECO:0007669"/>
    <property type="project" value="InterPro"/>
</dbReference>
<dbReference type="InterPro" id="IPR011990">
    <property type="entry name" value="TPR-like_helical_dom_sf"/>
</dbReference>
<evidence type="ECO:0000313" key="1">
    <source>
        <dbReference type="EMBL" id="TKA22512.1"/>
    </source>
</evidence>
<dbReference type="Gene3D" id="1.25.40.10">
    <property type="entry name" value="Tetratricopeptide repeat domain"/>
    <property type="match status" value="1"/>
</dbReference>
<gene>
    <name evidence="1" type="ORF">B0A54_18073</name>
</gene>